<comment type="function">
    <text evidence="7">Involved in DNA repair and RecF pathway recombination.</text>
</comment>
<dbReference type="HAMAP" id="MF_00201">
    <property type="entry name" value="RecO"/>
    <property type="match status" value="1"/>
</dbReference>
<comment type="similarity">
    <text evidence="1 7">Belongs to the RecO family.</text>
</comment>
<dbReference type="InterPro" id="IPR012340">
    <property type="entry name" value="NA-bd_OB-fold"/>
</dbReference>
<dbReference type="SUPFAM" id="SSF57863">
    <property type="entry name" value="ArfGap/RecO-like zinc finger"/>
    <property type="match status" value="1"/>
</dbReference>
<name>M2P8H6_9FIRM</name>
<dbReference type="STRING" id="999415.HMPREF9943_01186"/>
<comment type="caution">
    <text evidence="9">The sequence shown here is derived from an EMBL/GenBank/DDBJ whole genome shotgun (WGS) entry which is preliminary data.</text>
</comment>
<dbReference type="Gene3D" id="1.20.1440.120">
    <property type="entry name" value="Recombination protein O, C-terminal domain"/>
    <property type="match status" value="1"/>
</dbReference>
<dbReference type="NCBIfam" id="TIGR00613">
    <property type="entry name" value="reco"/>
    <property type="match status" value="1"/>
</dbReference>
<evidence type="ECO:0000256" key="2">
    <source>
        <dbReference type="ARBA" id="ARBA00021310"/>
    </source>
</evidence>
<dbReference type="InterPro" id="IPR003717">
    <property type="entry name" value="RecO"/>
</dbReference>
<proteinExistence type="inferred from homology"/>
<evidence type="ECO:0000313" key="10">
    <source>
        <dbReference type="Proteomes" id="UP000011758"/>
    </source>
</evidence>
<dbReference type="eggNOG" id="COG1381">
    <property type="taxonomic scope" value="Bacteria"/>
</dbReference>
<reference evidence="9 10" key="1">
    <citation type="submission" date="2013-02" db="EMBL/GenBank/DDBJ databases">
        <title>The Genome Sequence of Lactobacillus catenaformis F0143.</title>
        <authorList>
            <consortium name="The Broad Institute Genome Sequencing Platform"/>
            <person name="Earl A."/>
            <person name="Ward D."/>
            <person name="Feldgarden M."/>
            <person name="Gevers D."/>
            <person name="Izard J."/>
            <person name="Blanton J.M."/>
            <person name="Mathney J."/>
            <person name="Dewhirst F.E."/>
            <person name="Young S.K."/>
            <person name="Zeng Q."/>
            <person name="Gargeya S."/>
            <person name="Fitzgerald M."/>
            <person name="Haas B."/>
            <person name="Abouelleil A."/>
            <person name="Alvarado L."/>
            <person name="Arachchi H.M."/>
            <person name="Berlin A."/>
            <person name="Chapman S.B."/>
            <person name="Gearin G."/>
            <person name="Goldberg J."/>
            <person name="Griggs A."/>
            <person name="Gujja S."/>
            <person name="Hansen M."/>
            <person name="Heiman D."/>
            <person name="Howarth C."/>
            <person name="Larimer J."/>
            <person name="Lui A."/>
            <person name="MacDonald P.J.P."/>
            <person name="McCowen C."/>
            <person name="Montmayeur A."/>
            <person name="Murphy C."/>
            <person name="Neiman D."/>
            <person name="Pearson M."/>
            <person name="Priest M."/>
            <person name="Roberts A."/>
            <person name="Saif S."/>
            <person name="Shea T."/>
            <person name="Sisk P."/>
            <person name="Stolte C."/>
            <person name="Sykes S."/>
            <person name="Wortman J."/>
            <person name="Nusbaum C."/>
            <person name="Birren B."/>
        </authorList>
    </citation>
    <scope>NUCLEOTIDE SEQUENCE [LARGE SCALE GENOMIC DNA]</scope>
    <source>
        <strain evidence="9 10">OT 569</strain>
    </source>
</reference>
<keyword evidence="5 7" id="KW-0234">DNA repair</keyword>
<keyword evidence="10" id="KW-1185">Reference proteome</keyword>
<dbReference type="PANTHER" id="PTHR33991">
    <property type="entry name" value="DNA REPAIR PROTEIN RECO"/>
    <property type="match status" value="1"/>
</dbReference>
<evidence type="ECO:0000256" key="6">
    <source>
        <dbReference type="ARBA" id="ARBA00033409"/>
    </source>
</evidence>
<dbReference type="Pfam" id="PF11967">
    <property type="entry name" value="RecO_N"/>
    <property type="match status" value="1"/>
</dbReference>
<protein>
    <recommendedName>
        <fullName evidence="2 7">DNA repair protein RecO</fullName>
    </recommendedName>
    <alternativeName>
        <fullName evidence="6 7">Recombination protein O</fullName>
    </alternativeName>
</protein>
<dbReference type="GO" id="GO:0006302">
    <property type="term" value="P:double-strand break repair"/>
    <property type="evidence" value="ECO:0007669"/>
    <property type="project" value="TreeGrafter"/>
</dbReference>
<keyword evidence="3 7" id="KW-0227">DNA damage</keyword>
<dbReference type="InterPro" id="IPR042242">
    <property type="entry name" value="RecO_C"/>
</dbReference>
<feature type="domain" description="DNA replication/recombination mediator RecO N-terminal" evidence="8">
    <location>
        <begin position="4"/>
        <end position="71"/>
    </location>
</feature>
<dbReference type="Proteomes" id="UP000011758">
    <property type="component" value="Unassembled WGS sequence"/>
</dbReference>
<dbReference type="AlphaFoldDB" id="M2P8H6"/>
<gene>
    <name evidence="7" type="primary">recO</name>
    <name evidence="9" type="ORF">HMPREF9943_01186</name>
</gene>
<dbReference type="RefSeq" id="WP_004803086.1">
    <property type="nucleotide sequence ID" value="NZ_KB446648.1"/>
</dbReference>
<accession>M2P8H6</accession>
<evidence type="ECO:0000256" key="4">
    <source>
        <dbReference type="ARBA" id="ARBA00023172"/>
    </source>
</evidence>
<evidence type="ECO:0000256" key="1">
    <source>
        <dbReference type="ARBA" id="ARBA00007452"/>
    </source>
</evidence>
<dbReference type="PATRIC" id="fig|999415.3.peg.1204"/>
<dbReference type="InterPro" id="IPR022572">
    <property type="entry name" value="DNA_rep/recomb_RecO_N"/>
</dbReference>
<dbReference type="PANTHER" id="PTHR33991:SF1">
    <property type="entry name" value="DNA REPAIR PROTEIN RECO"/>
    <property type="match status" value="1"/>
</dbReference>
<evidence type="ECO:0000313" key="9">
    <source>
        <dbReference type="EMBL" id="EMD16632.1"/>
    </source>
</evidence>
<dbReference type="Gene3D" id="6.20.220.20">
    <property type="entry name" value="Recombination protein O, zinc-binding domain"/>
    <property type="match status" value="1"/>
</dbReference>
<dbReference type="OrthoDB" id="9797083at2"/>
<keyword evidence="4 7" id="KW-0233">DNA recombination</keyword>
<evidence type="ECO:0000256" key="5">
    <source>
        <dbReference type="ARBA" id="ARBA00023204"/>
    </source>
</evidence>
<dbReference type="EMBL" id="AGEJ01000018">
    <property type="protein sequence ID" value="EMD16632.1"/>
    <property type="molecule type" value="Genomic_DNA"/>
</dbReference>
<dbReference type="InterPro" id="IPR037278">
    <property type="entry name" value="ARFGAP/RecO"/>
</dbReference>
<sequence>MTTLSETKGIVLKTMPYKEADKLVTVYSYDYGKITLVAKGTKKLTSKNAPSIQSLTYSEFIINLKKGLCPLIKGTALNYYRHIKDSIEYEIVADYLLEYYYRYVEENSPSKVAYQFLETMLSALDEGYSYLTVYALINCYILKTNGVSLFVDGCTVCKNSHVHAFSADKGGFVCYRHTLGEDKVLMPIALKALRHIYKCPPERIHELHLGNEVKDILPILDYYIDEYCGIHLKAKIFIQTIL</sequence>
<dbReference type="GO" id="GO:0043590">
    <property type="term" value="C:bacterial nucleoid"/>
    <property type="evidence" value="ECO:0007669"/>
    <property type="project" value="TreeGrafter"/>
</dbReference>
<dbReference type="Pfam" id="PF02565">
    <property type="entry name" value="RecO_C"/>
    <property type="match status" value="1"/>
</dbReference>
<evidence type="ECO:0000259" key="8">
    <source>
        <dbReference type="Pfam" id="PF11967"/>
    </source>
</evidence>
<dbReference type="SUPFAM" id="SSF50249">
    <property type="entry name" value="Nucleic acid-binding proteins"/>
    <property type="match status" value="1"/>
</dbReference>
<organism evidence="9 10">
    <name type="scientific">Eggerthia catenaformis OT 569 = DSM 20559</name>
    <dbReference type="NCBI Taxonomy" id="999415"/>
    <lineage>
        <taxon>Bacteria</taxon>
        <taxon>Bacillati</taxon>
        <taxon>Bacillota</taxon>
        <taxon>Erysipelotrichia</taxon>
        <taxon>Erysipelotrichales</taxon>
        <taxon>Coprobacillaceae</taxon>
        <taxon>Eggerthia</taxon>
    </lineage>
</organism>
<dbReference type="GO" id="GO:0006310">
    <property type="term" value="P:DNA recombination"/>
    <property type="evidence" value="ECO:0007669"/>
    <property type="project" value="UniProtKB-UniRule"/>
</dbReference>
<dbReference type="Gene3D" id="2.40.50.140">
    <property type="entry name" value="Nucleic acid-binding proteins"/>
    <property type="match status" value="1"/>
</dbReference>
<evidence type="ECO:0000256" key="3">
    <source>
        <dbReference type="ARBA" id="ARBA00022763"/>
    </source>
</evidence>
<evidence type="ECO:0000256" key="7">
    <source>
        <dbReference type="HAMAP-Rule" id="MF_00201"/>
    </source>
</evidence>